<feature type="domain" description="Thiamine phosphate synthase/TenI" evidence="12">
    <location>
        <begin position="16"/>
        <end position="187"/>
    </location>
</feature>
<evidence type="ECO:0000256" key="11">
    <source>
        <dbReference type="RuleBase" id="RU004253"/>
    </source>
</evidence>
<dbReference type="InterPro" id="IPR022998">
    <property type="entry name" value="ThiamineP_synth_TenI"/>
</dbReference>
<keyword evidence="2 9" id="KW-0808">Transferase</keyword>
<keyword evidence="14" id="KW-1185">Reference proteome</keyword>
<evidence type="ECO:0000256" key="8">
    <source>
        <dbReference type="ARBA" id="ARBA00047883"/>
    </source>
</evidence>
<evidence type="ECO:0000256" key="1">
    <source>
        <dbReference type="ARBA" id="ARBA00005165"/>
    </source>
</evidence>
<reference evidence="13 14" key="1">
    <citation type="journal article" date="2019" name="Sci. Rep.">
        <title>Sulfobacillus thermotolerans: new insights into resistance and metabolic capacities of acidophilic chemolithotrophs.</title>
        <authorList>
            <person name="Panyushkina A.E."/>
            <person name="Babenko V.V."/>
            <person name="Nikitina A.S."/>
            <person name="Selezneva O.V."/>
            <person name="Tsaplina I.A."/>
            <person name="Letarova M.A."/>
            <person name="Kostryukova E.S."/>
            <person name="Letarov A.V."/>
        </authorList>
    </citation>
    <scope>NUCLEOTIDE SEQUENCE [LARGE SCALE GENOMIC DNA]</scope>
    <source>
        <strain evidence="13 14">Kr1</strain>
    </source>
</reference>
<dbReference type="CDD" id="cd00564">
    <property type="entry name" value="TMP_TenI"/>
    <property type="match status" value="1"/>
</dbReference>
<proteinExistence type="inferred from homology"/>
<feature type="binding site" evidence="9">
    <location>
        <begin position="131"/>
        <end position="133"/>
    </location>
    <ligand>
        <name>2-[(2R,5Z)-2-carboxy-4-methylthiazol-5(2H)-ylidene]ethyl phosphate</name>
        <dbReference type="ChEBI" id="CHEBI:62899"/>
    </ligand>
</feature>
<dbReference type="SUPFAM" id="SSF51391">
    <property type="entry name" value="Thiamin phosphate synthase"/>
    <property type="match status" value="1"/>
</dbReference>
<comment type="pathway">
    <text evidence="1 9 11">Cofactor biosynthesis; thiamine diphosphate biosynthesis; thiamine phosphate from 4-amino-2-methyl-5-diphosphomethylpyrimidine and 4-methyl-5-(2-phosphoethyl)-thiazole: step 1/1.</text>
</comment>
<name>A0ABM6RRY3_9FIRM</name>
<feature type="binding site" evidence="9">
    <location>
        <begin position="184"/>
        <end position="185"/>
    </location>
    <ligand>
        <name>2-[(2R,5Z)-2-carboxy-4-methylthiazol-5(2H)-ylidene]ethyl phosphate</name>
        <dbReference type="ChEBI" id="CHEBI:62899"/>
    </ligand>
</feature>
<feature type="binding site" evidence="9">
    <location>
        <position position="105"/>
    </location>
    <ligand>
        <name>4-amino-2-methyl-5-(diphosphooxymethyl)pyrimidine</name>
        <dbReference type="ChEBI" id="CHEBI:57841"/>
    </ligand>
</feature>
<dbReference type="InterPro" id="IPR013785">
    <property type="entry name" value="Aldolase_TIM"/>
</dbReference>
<feature type="binding site" evidence="9">
    <location>
        <begin position="35"/>
        <end position="39"/>
    </location>
    <ligand>
        <name>4-amino-2-methyl-5-(diphosphooxymethyl)pyrimidine</name>
        <dbReference type="ChEBI" id="CHEBI:57841"/>
    </ligand>
</feature>
<feature type="binding site" evidence="9">
    <location>
        <position position="164"/>
    </location>
    <ligand>
        <name>2-[(2R,5Z)-2-carboxy-4-methylthiazol-5(2H)-ylidene]ethyl phosphate</name>
        <dbReference type="ChEBI" id="CHEBI:62899"/>
    </ligand>
</feature>
<comment type="similarity">
    <text evidence="9 10">Belongs to the thiamine-phosphate synthase family.</text>
</comment>
<comment type="function">
    <text evidence="9">Condenses 4-methyl-5-(beta-hydroxyethyl)thiazole monophosphate (THZ-P) and 2-methyl-4-amino-5-hydroxymethyl pyrimidine pyrophosphate (HMP-PP) to form thiamine monophosphate (TMP).</text>
</comment>
<keyword evidence="4 9" id="KW-0460">Magnesium</keyword>
<dbReference type="Proteomes" id="UP000325292">
    <property type="component" value="Chromosome"/>
</dbReference>
<sequence length="203" mass="21317">MDLSLHVLVDPFALSEESLRSGVQAIALGGATVVQMRSKDRSTRELIDGGRMLKALCQKYGLAFIVNDRVDVALALGADGVHVGQDDMPVSMVRTLASQLTVGLSVSSLQEVLAAEASPPDYFGMGPVFATASKSDAGPAVGTSKLREWTRVAQAMAPVVAIGGISLENAGAVWQCGVNGIAVISAVWQAADKQEACRRLREH</sequence>
<evidence type="ECO:0000256" key="6">
    <source>
        <dbReference type="ARBA" id="ARBA00047334"/>
    </source>
</evidence>
<feature type="binding site" evidence="9">
    <location>
        <position position="68"/>
    </location>
    <ligand>
        <name>Mg(2+)</name>
        <dbReference type="ChEBI" id="CHEBI:18420"/>
    </ligand>
</feature>
<gene>
    <name evidence="9" type="primary">thiE</name>
    <name evidence="13" type="ORF">BXT84_09805</name>
</gene>
<evidence type="ECO:0000256" key="2">
    <source>
        <dbReference type="ARBA" id="ARBA00022679"/>
    </source>
</evidence>
<feature type="binding site" evidence="9">
    <location>
        <position position="134"/>
    </location>
    <ligand>
        <name>4-amino-2-methyl-5-(diphosphooxymethyl)pyrimidine</name>
        <dbReference type="ChEBI" id="CHEBI:57841"/>
    </ligand>
</feature>
<evidence type="ECO:0000313" key="14">
    <source>
        <dbReference type="Proteomes" id="UP000325292"/>
    </source>
</evidence>
<dbReference type="InterPro" id="IPR036206">
    <property type="entry name" value="ThiamineP_synth_sf"/>
</dbReference>
<evidence type="ECO:0000259" key="12">
    <source>
        <dbReference type="Pfam" id="PF02581"/>
    </source>
</evidence>
<evidence type="ECO:0000313" key="13">
    <source>
        <dbReference type="EMBL" id="AUW94205.1"/>
    </source>
</evidence>
<comment type="catalytic activity">
    <reaction evidence="7 9 10">
        <text>2-(2-carboxy-4-methylthiazol-5-yl)ethyl phosphate + 4-amino-2-methyl-5-(diphosphooxymethyl)pyrimidine + 2 H(+) = thiamine phosphate + CO2 + diphosphate</text>
        <dbReference type="Rhea" id="RHEA:47848"/>
        <dbReference type="ChEBI" id="CHEBI:15378"/>
        <dbReference type="ChEBI" id="CHEBI:16526"/>
        <dbReference type="ChEBI" id="CHEBI:33019"/>
        <dbReference type="ChEBI" id="CHEBI:37575"/>
        <dbReference type="ChEBI" id="CHEBI:57841"/>
        <dbReference type="ChEBI" id="CHEBI:62890"/>
        <dbReference type="EC" id="2.5.1.3"/>
    </reaction>
</comment>
<comment type="catalytic activity">
    <reaction evidence="8 9 10">
        <text>2-[(2R,5Z)-2-carboxy-4-methylthiazol-5(2H)-ylidene]ethyl phosphate + 4-amino-2-methyl-5-(diphosphooxymethyl)pyrimidine + 2 H(+) = thiamine phosphate + CO2 + diphosphate</text>
        <dbReference type="Rhea" id="RHEA:47844"/>
        <dbReference type="ChEBI" id="CHEBI:15378"/>
        <dbReference type="ChEBI" id="CHEBI:16526"/>
        <dbReference type="ChEBI" id="CHEBI:33019"/>
        <dbReference type="ChEBI" id="CHEBI:37575"/>
        <dbReference type="ChEBI" id="CHEBI:57841"/>
        <dbReference type="ChEBI" id="CHEBI:62899"/>
        <dbReference type="EC" id="2.5.1.3"/>
    </reaction>
</comment>
<feature type="binding site" evidence="9">
    <location>
        <position position="67"/>
    </location>
    <ligand>
        <name>4-amino-2-methyl-5-(diphosphooxymethyl)pyrimidine</name>
        <dbReference type="ChEBI" id="CHEBI:57841"/>
    </ligand>
</feature>
<evidence type="ECO:0000256" key="7">
    <source>
        <dbReference type="ARBA" id="ARBA00047851"/>
    </source>
</evidence>
<comment type="catalytic activity">
    <reaction evidence="6 9 10">
        <text>4-methyl-5-(2-phosphooxyethyl)-thiazole + 4-amino-2-methyl-5-(diphosphooxymethyl)pyrimidine + H(+) = thiamine phosphate + diphosphate</text>
        <dbReference type="Rhea" id="RHEA:22328"/>
        <dbReference type="ChEBI" id="CHEBI:15378"/>
        <dbReference type="ChEBI" id="CHEBI:33019"/>
        <dbReference type="ChEBI" id="CHEBI:37575"/>
        <dbReference type="ChEBI" id="CHEBI:57841"/>
        <dbReference type="ChEBI" id="CHEBI:58296"/>
        <dbReference type="EC" id="2.5.1.3"/>
    </reaction>
</comment>
<dbReference type="EMBL" id="CP019454">
    <property type="protein sequence ID" value="AUW94205.1"/>
    <property type="molecule type" value="Genomic_DNA"/>
</dbReference>
<dbReference type="InterPro" id="IPR034291">
    <property type="entry name" value="TMP_synthase"/>
</dbReference>
<dbReference type="Gene3D" id="3.20.20.70">
    <property type="entry name" value="Aldolase class I"/>
    <property type="match status" value="1"/>
</dbReference>
<keyword evidence="5 9" id="KW-0784">Thiamine biosynthesis</keyword>
<evidence type="ECO:0000256" key="3">
    <source>
        <dbReference type="ARBA" id="ARBA00022723"/>
    </source>
</evidence>
<dbReference type="PANTHER" id="PTHR20857:SF15">
    <property type="entry name" value="THIAMINE-PHOSPHATE SYNTHASE"/>
    <property type="match status" value="1"/>
</dbReference>
<dbReference type="NCBIfam" id="TIGR00693">
    <property type="entry name" value="thiE"/>
    <property type="match status" value="1"/>
</dbReference>
<protein>
    <recommendedName>
        <fullName evidence="9">Thiamine-phosphate synthase</fullName>
        <shortName evidence="9">TP synthase</shortName>
        <shortName evidence="9">TPS</shortName>
        <ecNumber evidence="9">2.5.1.3</ecNumber>
    </recommendedName>
    <alternativeName>
        <fullName evidence="9">Thiamine-phosphate pyrophosphorylase</fullName>
        <shortName evidence="9">TMP pyrophosphorylase</shortName>
        <shortName evidence="9">TMP-PPase</shortName>
    </alternativeName>
</protein>
<keyword evidence="3 9" id="KW-0479">Metal-binding</keyword>
<evidence type="ECO:0000256" key="9">
    <source>
        <dbReference type="HAMAP-Rule" id="MF_00097"/>
    </source>
</evidence>
<feature type="binding site" evidence="9">
    <location>
        <position position="87"/>
    </location>
    <ligand>
        <name>Mg(2+)</name>
        <dbReference type="ChEBI" id="CHEBI:18420"/>
    </ligand>
</feature>
<evidence type="ECO:0000256" key="4">
    <source>
        <dbReference type="ARBA" id="ARBA00022842"/>
    </source>
</evidence>
<dbReference type="PANTHER" id="PTHR20857">
    <property type="entry name" value="THIAMINE-PHOSPHATE PYROPHOSPHORYLASE"/>
    <property type="match status" value="1"/>
</dbReference>
<evidence type="ECO:0000256" key="5">
    <source>
        <dbReference type="ARBA" id="ARBA00022977"/>
    </source>
</evidence>
<dbReference type="Pfam" id="PF02581">
    <property type="entry name" value="TMP-TENI"/>
    <property type="match status" value="1"/>
</dbReference>
<dbReference type="HAMAP" id="MF_00097">
    <property type="entry name" value="TMP_synthase"/>
    <property type="match status" value="1"/>
</dbReference>
<accession>A0ABM6RRY3</accession>
<dbReference type="EC" id="2.5.1.3" evidence="9"/>
<organism evidence="13 14">
    <name type="scientific">Sulfobacillus thermotolerans</name>
    <dbReference type="NCBI Taxonomy" id="338644"/>
    <lineage>
        <taxon>Bacteria</taxon>
        <taxon>Bacillati</taxon>
        <taxon>Bacillota</taxon>
        <taxon>Clostridia</taxon>
        <taxon>Eubacteriales</taxon>
        <taxon>Clostridiales Family XVII. Incertae Sedis</taxon>
        <taxon>Sulfobacillus</taxon>
    </lineage>
</organism>
<evidence type="ECO:0000256" key="10">
    <source>
        <dbReference type="RuleBase" id="RU003826"/>
    </source>
</evidence>
<comment type="cofactor">
    <cofactor evidence="9">
        <name>Mg(2+)</name>
        <dbReference type="ChEBI" id="CHEBI:18420"/>
    </cofactor>
    <text evidence="9">Binds 1 Mg(2+) ion per subunit.</text>
</comment>